<evidence type="ECO:0000313" key="5">
    <source>
        <dbReference type="EMBL" id="MDI5964373.1"/>
    </source>
</evidence>
<sequence length="297" mass="29926">MTAPDQVSYVYAIGRAAEVAAAGALPAGVGGAEVLPVTGGTLGALVSRVPADRFGEAGLRERLDDLAGLEAMARAHHEVVAAAYRAGVALPLRLATVYADDDRVAAVLRDREAELLGLLDRLTGHAEYGVKVYAGGPQEDVVPGAADSAAAPASSPGRAYLLRRRAERDGRRSAQRAAGALADRVAEAASALATDRVVHRPQQGALATGPGENIANLAFLVPDDRAGSFVTAVQDAGVARPGTRVEVTGPWAPYSFATALPADAPQHGGGAADGGAGVADGAGPDGAVGRPGGERVR</sequence>
<dbReference type="Pfam" id="PF06386">
    <property type="entry name" value="GvpL_GvpF"/>
    <property type="match status" value="1"/>
</dbReference>
<evidence type="ECO:0000256" key="4">
    <source>
        <dbReference type="SAM" id="MobiDB-lite"/>
    </source>
</evidence>
<keyword evidence="6" id="KW-1185">Reference proteome</keyword>
<evidence type="ECO:0000256" key="2">
    <source>
        <dbReference type="ARBA" id="ARBA00035108"/>
    </source>
</evidence>
<comment type="subcellular location">
    <subcellularLocation>
        <location evidence="2">Gas vesicle</location>
    </subcellularLocation>
</comment>
<proteinExistence type="inferred from homology"/>
<gene>
    <name evidence="5" type="ORF">POF43_016865</name>
</gene>
<keyword evidence="1" id="KW-0304">Gas vesicle</keyword>
<feature type="compositionally biased region" description="Gly residues" evidence="4">
    <location>
        <begin position="267"/>
        <end position="291"/>
    </location>
</feature>
<protein>
    <submittedName>
        <fullName evidence="5">GvpL/GvpF family gas vesicle protein</fullName>
    </submittedName>
</protein>
<dbReference type="Proteomes" id="UP001156398">
    <property type="component" value="Unassembled WGS sequence"/>
</dbReference>
<dbReference type="EMBL" id="JAAGKO020000023">
    <property type="protein sequence ID" value="MDI5964373.1"/>
    <property type="molecule type" value="Genomic_DNA"/>
</dbReference>
<evidence type="ECO:0000256" key="3">
    <source>
        <dbReference type="ARBA" id="ARBA00035643"/>
    </source>
</evidence>
<dbReference type="InterPro" id="IPR009430">
    <property type="entry name" value="GvpL/GvpF"/>
</dbReference>
<organism evidence="5 6">
    <name type="scientific">Streptantibioticus silvisoli</name>
    <dbReference type="NCBI Taxonomy" id="2705255"/>
    <lineage>
        <taxon>Bacteria</taxon>
        <taxon>Bacillati</taxon>
        <taxon>Actinomycetota</taxon>
        <taxon>Actinomycetes</taxon>
        <taxon>Kitasatosporales</taxon>
        <taxon>Streptomycetaceae</taxon>
        <taxon>Streptantibioticus</taxon>
    </lineage>
</organism>
<comment type="similarity">
    <text evidence="3">Belongs to the gas vesicle GvpF/GvpL family.</text>
</comment>
<feature type="region of interest" description="Disordered" evidence="4">
    <location>
        <begin position="263"/>
        <end position="297"/>
    </location>
</feature>
<evidence type="ECO:0000313" key="6">
    <source>
        <dbReference type="Proteomes" id="UP001156398"/>
    </source>
</evidence>
<accession>A0ABT6W0U6</accession>
<dbReference type="RefSeq" id="WP_271322727.1">
    <property type="nucleotide sequence ID" value="NZ_JAAGKO020000023.1"/>
</dbReference>
<dbReference type="PANTHER" id="PTHR36852">
    <property type="entry name" value="PROTEIN GVPL 2"/>
    <property type="match status" value="1"/>
</dbReference>
<reference evidence="5 6" key="1">
    <citation type="submission" date="2023-05" db="EMBL/GenBank/DDBJ databases">
        <title>Streptantibioticus silvisoli sp. nov., acidotolerant actinomycetes 1 from pine litter.</title>
        <authorList>
            <person name="Swiecimska M."/>
            <person name="Golinska P."/>
            <person name="Sangal V."/>
            <person name="Wachnowicz B."/>
            <person name="Goodfellow M."/>
        </authorList>
    </citation>
    <scope>NUCLEOTIDE SEQUENCE [LARGE SCALE GENOMIC DNA]</scope>
    <source>
        <strain evidence="5 6">SL54</strain>
    </source>
</reference>
<dbReference type="PANTHER" id="PTHR36852:SF1">
    <property type="entry name" value="PROTEIN GVPL 2"/>
    <property type="match status" value="1"/>
</dbReference>
<evidence type="ECO:0000256" key="1">
    <source>
        <dbReference type="ARBA" id="ARBA00022987"/>
    </source>
</evidence>
<name>A0ABT6W0U6_9ACTN</name>
<comment type="caution">
    <text evidence="5">The sequence shown here is derived from an EMBL/GenBank/DDBJ whole genome shotgun (WGS) entry which is preliminary data.</text>
</comment>